<evidence type="ECO:0000259" key="2">
    <source>
        <dbReference type="SMART" id="SM00849"/>
    </source>
</evidence>
<proteinExistence type="predicted"/>
<dbReference type="GeneID" id="303486902"/>
<evidence type="ECO:0000256" key="1">
    <source>
        <dbReference type="ARBA" id="ARBA00022801"/>
    </source>
</evidence>
<accession>A0ABM6M9H7</accession>
<dbReference type="CDD" id="cd07719">
    <property type="entry name" value="arylsulfatase_AtsA-like_MBL-fold"/>
    <property type="match status" value="1"/>
</dbReference>
<reference evidence="3 4" key="1">
    <citation type="submission" date="2017-03" db="EMBL/GenBank/DDBJ databases">
        <title>Complete genome sequence of Blastomonas fulva degrading microcsystin LR.</title>
        <authorList>
            <person name="Lee H.-g."/>
            <person name="Jin L."/>
            <person name="oh H.-M."/>
        </authorList>
    </citation>
    <scope>NUCLEOTIDE SEQUENCE [LARGE SCALE GENOMIC DNA]</scope>
    <source>
        <strain evidence="3 4">T2</strain>
    </source>
</reference>
<dbReference type="PANTHER" id="PTHR46018:SF2">
    <property type="entry name" value="ZINC PHOSPHODIESTERASE ELAC PROTEIN 1"/>
    <property type="match status" value="1"/>
</dbReference>
<dbReference type="EMBL" id="CP020083">
    <property type="protein sequence ID" value="ASR52614.1"/>
    <property type="molecule type" value="Genomic_DNA"/>
</dbReference>
<name>A0ABM6M9H7_9SPHN</name>
<dbReference type="SMART" id="SM00849">
    <property type="entry name" value="Lactamase_B"/>
    <property type="match status" value="1"/>
</dbReference>
<dbReference type="InterPro" id="IPR036866">
    <property type="entry name" value="RibonucZ/Hydroxyglut_hydro"/>
</dbReference>
<dbReference type="SUPFAM" id="SSF56281">
    <property type="entry name" value="Metallo-hydrolase/oxidoreductase"/>
    <property type="match status" value="1"/>
</dbReference>
<dbReference type="InterPro" id="IPR001279">
    <property type="entry name" value="Metallo-B-lactamas"/>
</dbReference>
<dbReference type="Pfam" id="PF12706">
    <property type="entry name" value="Lactamase_B_2"/>
    <property type="match status" value="1"/>
</dbReference>
<evidence type="ECO:0000313" key="3">
    <source>
        <dbReference type="EMBL" id="ASR52614.1"/>
    </source>
</evidence>
<sequence>MRRLVVLLLVVAAIAATLWATRERLGEIAFSRALEASYGKDATDDLEDGLHVILCGTGSPLPDPARSGPCTLVIAGKQVFLVDSGSGAGRRIGQIGVSLGKIDAAFLTHFHSDHIDGLGEVLMLRWASSGRKAALPVFGPQGVERVVAGFDTAYTADYGYRIAHHGADIMPRSGAGARANIITVDGPADKAVVYQREGVRVTAFRVDHDPIEPALGYRFDYKGRSVVISGDTKPTKMVSAMCDGCDVLVHEVLNIDMVNRISATAKSRGDTRIAKIMADTTNYHSSPVAVAGVARRGKARMLVFTHIVPRMPTRLLHPYYLRGVADAYSGDVVMGEDGMRFSLPARSQAIEQASLL</sequence>
<dbReference type="Gene3D" id="3.60.15.10">
    <property type="entry name" value="Ribonuclease Z/Hydroxyacylglutathione hydrolase-like"/>
    <property type="match status" value="1"/>
</dbReference>
<dbReference type="PANTHER" id="PTHR46018">
    <property type="entry name" value="ZINC PHOSPHODIESTERASE ELAC PROTEIN 1"/>
    <property type="match status" value="1"/>
</dbReference>
<dbReference type="InterPro" id="IPR044094">
    <property type="entry name" value="AtsA-like_MBL-fold"/>
</dbReference>
<organism evidence="3 4">
    <name type="scientific">Blastomonas fulva</name>
    <dbReference type="NCBI Taxonomy" id="1550728"/>
    <lineage>
        <taxon>Bacteria</taxon>
        <taxon>Pseudomonadati</taxon>
        <taxon>Pseudomonadota</taxon>
        <taxon>Alphaproteobacteria</taxon>
        <taxon>Sphingomonadales</taxon>
        <taxon>Sphingomonadaceae</taxon>
        <taxon>Blastomonas</taxon>
    </lineage>
</organism>
<keyword evidence="4" id="KW-1185">Reference proteome</keyword>
<dbReference type="Proteomes" id="UP000258016">
    <property type="component" value="Chromosome"/>
</dbReference>
<feature type="domain" description="Metallo-beta-lactamase" evidence="2">
    <location>
        <begin position="67"/>
        <end position="268"/>
    </location>
</feature>
<protein>
    <submittedName>
        <fullName evidence="3">MBL fold metallo-hydrolase</fullName>
    </submittedName>
</protein>
<evidence type="ECO:0000313" key="4">
    <source>
        <dbReference type="Proteomes" id="UP000258016"/>
    </source>
</evidence>
<dbReference type="RefSeq" id="WP_117352843.1">
    <property type="nucleotide sequence ID" value="NZ_CP020083.1"/>
</dbReference>
<keyword evidence="1" id="KW-0378">Hydrolase</keyword>
<gene>
    <name evidence="3" type="ORF">B5J99_15050</name>
</gene>